<feature type="region of interest" description="Disordered" evidence="1">
    <location>
        <begin position="390"/>
        <end position="413"/>
    </location>
</feature>
<sequence>MHYPTSPIFKTQNWEGAFEFRYSLSIGNSGRVPDMKRRQKLGSAGERIKQNRQWIERVGVTKLRWDCGRKQWCPGVNIERTRRTDTGGGQGALRAKLSAAGAKCDLEQEKRKERYRETPQSASRQFRANRPCKSGGSRGALGRNGLAKRPRVPKTPLNMRRKYAKRISRAIGEYEVQKGGWRRGGVQAAEGPAESGEQAGNRIGKACFGGAAGPKQRPQGRSAGGDSERYLPNRELQPRTLLLSSLVEGSPSHDAARGCHCKTWPYVSAQLQPFPCAIPARIRLINITQANATNPRILEAPKTGRAGHGLHSMRYLKVPLRYCRFPSRALRRTRICVAYIPLGTVNTLRPRYMSERITPIRIRRIRVYAPDFSADLMVLSRHLRSLLMPRTPAPAESSSTGTRISGRARNNARHLRTKRKMNRVTLQHRKMPVLPKCASIVPTSPVTTPILMIRISLVAMTTLPMRLEILTLKWRLQMPREGQDIGTVQAWKSNKRARHQSPMRGDPNDSPVVLILDAPSSNQPSSSPKTKKRSKTRRNAIHHFFEEVDDDGTTPEPGTRYYKCYLGRHKILKITKKMNNSITVHNRLYQVLNGRSKSPTLVVVKARLRWARAAIIELLGGEWSRN</sequence>
<organism evidence="2 3">
    <name type="scientific">Mycena albidolilacea</name>
    <dbReference type="NCBI Taxonomy" id="1033008"/>
    <lineage>
        <taxon>Eukaryota</taxon>
        <taxon>Fungi</taxon>
        <taxon>Dikarya</taxon>
        <taxon>Basidiomycota</taxon>
        <taxon>Agaricomycotina</taxon>
        <taxon>Agaricomycetes</taxon>
        <taxon>Agaricomycetidae</taxon>
        <taxon>Agaricales</taxon>
        <taxon>Marasmiineae</taxon>
        <taxon>Mycenaceae</taxon>
        <taxon>Mycena</taxon>
    </lineage>
</organism>
<name>A0AAD7AH36_9AGAR</name>
<feature type="compositionally biased region" description="Basic residues" evidence="1">
    <location>
        <begin position="529"/>
        <end position="538"/>
    </location>
</feature>
<comment type="caution">
    <text evidence="2">The sequence shown here is derived from an EMBL/GenBank/DDBJ whole genome shotgun (WGS) entry which is preliminary data.</text>
</comment>
<feature type="region of interest" description="Disordered" evidence="1">
    <location>
        <begin position="183"/>
        <end position="231"/>
    </location>
</feature>
<accession>A0AAD7AH36</accession>
<dbReference type="AlphaFoldDB" id="A0AAD7AH36"/>
<keyword evidence="3" id="KW-1185">Reference proteome</keyword>
<proteinExistence type="predicted"/>
<feature type="region of interest" description="Disordered" evidence="1">
    <location>
        <begin position="107"/>
        <end position="154"/>
    </location>
</feature>
<feature type="compositionally biased region" description="Basic and acidic residues" evidence="1">
    <location>
        <begin position="107"/>
        <end position="117"/>
    </location>
</feature>
<reference evidence="2" key="1">
    <citation type="submission" date="2023-03" db="EMBL/GenBank/DDBJ databases">
        <title>Massive genome expansion in bonnet fungi (Mycena s.s.) driven by repeated elements and novel gene families across ecological guilds.</title>
        <authorList>
            <consortium name="Lawrence Berkeley National Laboratory"/>
            <person name="Harder C.B."/>
            <person name="Miyauchi S."/>
            <person name="Viragh M."/>
            <person name="Kuo A."/>
            <person name="Thoen E."/>
            <person name="Andreopoulos B."/>
            <person name="Lu D."/>
            <person name="Skrede I."/>
            <person name="Drula E."/>
            <person name="Henrissat B."/>
            <person name="Morin E."/>
            <person name="Kohler A."/>
            <person name="Barry K."/>
            <person name="LaButti K."/>
            <person name="Morin E."/>
            <person name="Salamov A."/>
            <person name="Lipzen A."/>
            <person name="Mereny Z."/>
            <person name="Hegedus B."/>
            <person name="Baldrian P."/>
            <person name="Stursova M."/>
            <person name="Weitz H."/>
            <person name="Taylor A."/>
            <person name="Grigoriev I.V."/>
            <person name="Nagy L.G."/>
            <person name="Martin F."/>
            <person name="Kauserud H."/>
        </authorList>
    </citation>
    <scope>NUCLEOTIDE SEQUENCE</scope>
    <source>
        <strain evidence="2">CBHHK002</strain>
    </source>
</reference>
<evidence type="ECO:0000256" key="1">
    <source>
        <dbReference type="SAM" id="MobiDB-lite"/>
    </source>
</evidence>
<feature type="region of interest" description="Disordered" evidence="1">
    <location>
        <begin position="487"/>
        <end position="538"/>
    </location>
</feature>
<dbReference type="EMBL" id="JARIHO010000007">
    <property type="protein sequence ID" value="KAJ7358447.1"/>
    <property type="molecule type" value="Genomic_DNA"/>
</dbReference>
<evidence type="ECO:0000313" key="3">
    <source>
        <dbReference type="Proteomes" id="UP001218218"/>
    </source>
</evidence>
<dbReference type="Proteomes" id="UP001218218">
    <property type="component" value="Unassembled WGS sequence"/>
</dbReference>
<gene>
    <name evidence="2" type="ORF">DFH08DRAFT_802275</name>
</gene>
<evidence type="ECO:0000313" key="2">
    <source>
        <dbReference type="EMBL" id="KAJ7358447.1"/>
    </source>
</evidence>
<protein>
    <submittedName>
        <fullName evidence="2">Uncharacterized protein</fullName>
    </submittedName>
</protein>